<dbReference type="CDD" id="cd02440">
    <property type="entry name" value="AdoMet_MTases"/>
    <property type="match status" value="1"/>
</dbReference>
<dbReference type="PANTHER" id="PTHR42912:SF93">
    <property type="entry name" value="N6-ADENOSINE-METHYLTRANSFERASE TMT1A"/>
    <property type="match status" value="1"/>
</dbReference>
<evidence type="ECO:0000313" key="3">
    <source>
        <dbReference type="Proteomes" id="UP001596096"/>
    </source>
</evidence>
<protein>
    <submittedName>
        <fullName evidence="2">Methyltransferase domain-containing protein</fullName>
    </submittedName>
</protein>
<feature type="domain" description="Methyltransferase" evidence="1">
    <location>
        <begin position="41"/>
        <end position="152"/>
    </location>
</feature>
<keyword evidence="2" id="KW-0808">Transferase</keyword>
<proteinExistence type="predicted"/>
<dbReference type="GO" id="GO:0008168">
    <property type="term" value="F:methyltransferase activity"/>
    <property type="evidence" value="ECO:0007669"/>
    <property type="project" value="UniProtKB-KW"/>
</dbReference>
<gene>
    <name evidence="2" type="ORF">ACFPUY_00130</name>
</gene>
<dbReference type="InterPro" id="IPR025714">
    <property type="entry name" value="Methyltranfer_dom"/>
</dbReference>
<keyword evidence="3" id="KW-1185">Reference proteome</keyword>
<keyword evidence="2" id="KW-0489">Methyltransferase</keyword>
<evidence type="ECO:0000313" key="2">
    <source>
        <dbReference type="EMBL" id="MFC5813471.1"/>
    </source>
</evidence>
<dbReference type="RefSeq" id="WP_219546695.1">
    <property type="nucleotide sequence ID" value="NZ_JAHKRN010000027.1"/>
</dbReference>
<name>A0ABW1BKZ3_9ACTN</name>
<organism evidence="2 3">
    <name type="scientific">Nonomuraea harbinensis</name>
    <dbReference type="NCBI Taxonomy" id="1286938"/>
    <lineage>
        <taxon>Bacteria</taxon>
        <taxon>Bacillati</taxon>
        <taxon>Actinomycetota</taxon>
        <taxon>Actinomycetes</taxon>
        <taxon>Streptosporangiales</taxon>
        <taxon>Streptosporangiaceae</taxon>
        <taxon>Nonomuraea</taxon>
    </lineage>
</organism>
<dbReference type="InterPro" id="IPR050508">
    <property type="entry name" value="Methyltransf_Superfamily"/>
</dbReference>
<comment type="caution">
    <text evidence="2">The sequence shown here is derived from an EMBL/GenBank/DDBJ whole genome shotgun (WGS) entry which is preliminary data.</text>
</comment>
<accession>A0ABW1BKZ3</accession>
<dbReference type="PANTHER" id="PTHR42912">
    <property type="entry name" value="METHYLTRANSFERASE"/>
    <property type="match status" value="1"/>
</dbReference>
<dbReference type="GO" id="GO:0032259">
    <property type="term" value="P:methylation"/>
    <property type="evidence" value="ECO:0007669"/>
    <property type="project" value="UniProtKB-KW"/>
</dbReference>
<dbReference type="Pfam" id="PF13847">
    <property type="entry name" value="Methyltransf_31"/>
    <property type="match status" value="1"/>
</dbReference>
<dbReference type="Proteomes" id="UP001596096">
    <property type="component" value="Unassembled WGS sequence"/>
</dbReference>
<dbReference type="EMBL" id="JBHSNW010000001">
    <property type="protein sequence ID" value="MFC5813471.1"/>
    <property type="molecule type" value="Genomic_DNA"/>
</dbReference>
<sequence length="258" mass="27851">MIATNNEIRPGLIAYLDQVTASAPGRAYKQQVLELLELQPGQCVVDIGCGPGTDLAAMNAGVAPTGSVVGIDRDPAMVAEARARVVELPRTEVHLGEAHALPLKDRTVDRARTDRMLQHVADPSQVLAEFRRVSRPGGRIVMAEPDWEGLLIDSLQPAMSRGLSRFICAEIVRNARIGRSLPRLCRDAGLDVQSVVAVAPVIDDFTTADQLFGLRRNVTRAVAAGYLDAAAEEWIEDVSSRPFLATALLFLVVAERPA</sequence>
<evidence type="ECO:0000259" key="1">
    <source>
        <dbReference type="Pfam" id="PF13847"/>
    </source>
</evidence>
<reference evidence="3" key="1">
    <citation type="journal article" date="2019" name="Int. J. Syst. Evol. Microbiol.">
        <title>The Global Catalogue of Microorganisms (GCM) 10K type strain sequencing project: providing services to taxonomists for standard genome sequencing and annotation.</title>
        <authorList>
            <consortium name="The Broad Institute Genomics Platform"/>
            <consortium name="The Broad Institute Genome Sequencing Center for Infectious Disease"/>
            <person name="Wu L."/>
            <person name="Ma J."/>
        </authorList>
    </citation>
    <scope>NUCLEOTIDE SEQUENCE [LARGE SCALE GENOMIC DNA]</scope>
    <source>
        <strain evidence="3">CGMCC 4.7106</strain>
    </source>
</reference>